<proteinExistence type="predicted"/>
<dbReference type="InterPro" id="IPR012373">
    <property type="entry name" value="Ferrdict_sens_TM"/>
</dbReference>
<dbReference type="Proteomes" id="UP001597510">
    <property type="component" value="Unassembled WGS sequence"/>
</dbReference>
<evidence type="ECO:0000313" key="3">
    <source>
        <dbReference type="EMBL" id="MFD2523361.1"/>
    </source>
</evidence>
<accession>A0ABW5JBB4</accession>
<dbReference type="EMBL" id="JBHULC010000038">
    <property type="protein sequence ID" value="MFD2523361.1"/>
    <property type="molecule type" value="Genomic_DNA"/>
</dbReference>
<dbReference type="RefSeq" id="WP_340233059.1">
    <property type="nucleotide sequence ID" value="NZ_JBBEWC010000001.1"/>
</dbReference>
<dbReference type="Gene3D" id="2.60.120.1440">
    <property type="match status" value="1"/>
</dbReference>
<name>A0ABW5JBB4_9BACT</name>
<dbReference type="InterPro" id="IPR032508">
    <property type="entry name" value="FecR_C"/>
</dbReference>
<evidence type="ECO:0000259" key="1">
    <source>
        <dbReference type="Pfam" id="PF04773"/>
    </source>
</evidence>
<organism evidence="3 4">
    <name type="scientific">Emticicia soli</name>
    <dbReference type="NCBI Taxonomy" id="2027878"/>
    <lineage>
        <taxon>Bacteria</taxon>
        <taxon>Pseudomonadati</taxon>
        <taxon>Bacteroidota</taxon>
        <taxon>Cytophagia</taxon>
        <taxon>Cytophagales</taxon>
        <taxon>Leadbetterellaceae</taxon>
        <taxon>Emticicia</taxon>
    </lineage>
</organism>
<keyword evidence="4" id="KW-1185">Reference proteome</keyword>
<comment type="caution">
    <text evidence="3">The sequence shown here is derived from an EMBL/GenBank/DDBJ whole genome shotgun (WGS) entry which is preliminary data.</text>
</comment>
<sequence length="363" mass="41658">MNLDYRNYSVEDFSRDESFRAWVFNTDNKNKLFWTNWLAQNPDCAEKINLSKAFLLTLHEHDIALDEDELGAITQKIIRENKAEKAVKILIWSNKAFRVAASIALISIIGFFGVKYYNQKQELASLEKLTDNLSINYIETENSENIPKEISLADGSVIMLYPKSKIRYPKQFPTQVREVYLVGQAFFDIAKNPKQPFWVYTNYISTQVLGTSFMVKAFDNEKDIKVEVRTGKVSVYSRKDIEKAKLQKNNALMGIILTPNQAIEYSVADARLLKSISKHPEILRSETLPNFVFDEAPIADVFKALEKAYGIQIIYDEKTMEKCYLTASLSDESLYEKLNLICKITRSSYEIIDAQVVIHSDGC</sequence>
<feature type="domain" description="FecR protein" evidence="1">
    <location>
        <begin position="148"/>
        <end position="233"/>
    </location>
</feature>
<dbReference type="InterPro" id="IPR006860">
    <property type="entry name" value="FecR"/>
</dbReference>
<reference evidence="4" key="1">
    <citation type="journal article" date="2019" name="Int. J. Syst. Evol. Microbiol.">
        <title>The Global Catalogue of Microorganisms (GCM) 10K type strain sequencing project: providing services to taxonomists for standard genome sequencing and annotation.</title>
        <authorList>
            <consortium name="The Broad Institute Genomics Platform"/>
            <consortium name="The Broad Institute Genome Sequencing Center for Infectious Disease"/>
            <person name="Wu L."/>
            <person name="Ma J."/>
        </authorList>
    </citation>
    <scope>NUCLEOTIDE SEQUENCE [LARGE SCALE GENOMIC DNA]</scope>
    <source>
        <strain evidence="4">KCTC 52344</strain>
    </source>
</reference>
<feature type="domain" description="Protein FecR C-terminal" evidence="2">
    <location>
        <begin position="291"/>
        <end position="358"/>
    </location>
</feature>
<evidence type="ECO:0000259" key="2">
    <source>
        <dbReference type="Pfam" id="PF16344"/>
    </source>
</evidence>
<dbReference type="Pfam" id="PF16344">
    <property type="entry name" value="FecR_C"/>
    <property type="match status" value="1"/>
</dbReference>
<evidence type="ECO:0000313" key="4">
    <source>
        <dbReference type="Proteomes" id="UP001597510"/>
    </source>
</evidence>
<dbReference type="PANTHER" id="PTHR30273:SF2">
    <property type="entry name" value="PROTEIN FECR"/>
    <property type="match status" value="1"/>
</dbReference>
<protein>
    <submittedName>
        <fullName evidence="3">FecR family protein</fullName>
    </submittedName>
</protein>
<dbReference type="PIRSF" id="PIRSF018266">
    <property type="entry name" value="FecR"/>
    <property type="match status" value="1"/>
</dbReference>
<dbReference type="Gene3D" id="3.55.50.30">
    <property type="match status" value="1"/>
</dbReference>
<gene>
    <name evidence="3" type="ORF">ACFSR2_20860</name>
</gene>
<dbReference type="Pfam" id="PF04773">
    <property type="entry name" value="FecR"/>
    <property type="match status" value="1"/>
</dbReference>
<dbReference type="PANTHER" id="PTHR30273">
    <property type="entry name" value="PERIPLASMIC SIGNAL SENSOR AND SIGMA FACTOR ACTIVATOR FECR-RELATED"/>
    <property type="match status" value="1"/>
</dbReference>